<name>A0ABV3BYM2_9ACTN</name>
<evidence type="ECO:0000259" key="1">
    <source>
        <dbReference type="Pfam" id="PF01814"/>
    </source>
</evidence>
<evidence type="ECO:0000313" key="3">
    <source>
        <dbReference type="Proteomes" id="UP001551176"/>
    </source>
</evidence>
<dbReference type="EMBL" id="JBEYXV010000024">
    <property type="protein sequence ID" value="MEU6826114.1"/>
    <property type="molecule type" value="Genomic_DNA"/>
</dbReference>
<proteinExistence type="predicted"/>
<dbReference type="RefSeq" id="WP_359357081.1">
    <property type="nucleotide sequence ID" value="NZ_JBEYXV010000024.1"/>
</dbReference>
<comment type="caution">
    <text evidence="2">The sequence shown here is derived from an EMBL/GenBank/DDBJ whole genome shotgun (WGS) entry which is preliminary data.</text>
</comment>
<dbReference type="Pfam" id="PF01814">
    <property type="entry name" value="Hemerythrin"/>
    <property type="match status" value="1"/>
</dbReference>
<dbReference type="Gene3D" id="1.20.120.520">
    <property type="entry name" value="nmb1532 protein domain like"/>
    <property type="match status" value="1"/>
</dbReference>
<feature type="domain" description="Hemerythrin-like" evidence="1">
    <location>
        <begin position="13"/>
        <end position="136"/>
    </location>
</feature>
<dbReference type="Proteomes" id="UP001551176">
    <property type="component" value="Unassembled WGS sequence"/>
</dbReference>
<dbReference type="CDD" id="cd12108">
    <property type="entry name" value="Hr-like"/>
    <property type="match status" value="1"/>
</dbReference>
<reference evidence="2 3" key="1">
    <citation type="submission" date="2024-06" db="EMBL/GenBank/DDBJ databases">
        <title>The Natural Products Discovery Center: Release of the First 8490 Sequenced Strains for Exploring Actinobacteria Biosynthetic Diversity.</title>
        <authorList>
            <person name="Kalkreuter E."/>
            <person name="Kautsar S.A."/>
            <person name="Yang D."/>
            <person name="Bader C.D."/>
            <person name="Teijaro C.N."/>
            <person name="Fluegel L."/>
            <person name="Davis C.M."/>
            <person name="Simpson J.R."/>
            <person name="Lauterbach L."/>
            <person name="Steele A.D."/>
            <person name="Gui C."/>
            <person name="Meng S."/>
            <person name="Li G."/>
            <person name="Viehrig K."/>
            <person name="Ye F."/>
            <person name="Su P."/>
            <person name="Kiefer A.F."/>
            <person name="Nichols A."/>
            <person name="Cepeda A.J."/>
            <person name="Yan W."/>
            <person name="Fan B."/>
            <person name="Jiang Y."/>
            <person name="Adhikari A."/>
            <person name="Zheng C.-J."/>
            <person name="Schuster L."/>
            <person name="Cowan T.M."/>
            <person name="Smanski M.J."/>
            <person name="Chevrette M.G."/>
            <person name="De Carvalho L.P.S."/>
            <person name="Shen B."/>
        </authorList>
    </citation>
    <scope>NUCLEOTIDE SEQUENCE [LARGE SCALE GENOMIC DNA]</scope>
    <source>
        <strain evidence="2 3">NPDC046838</strain>
    </source>
</reference>
<gene>
    <name evidence="2" type="ORF">ABZ921_36345</name>
</gene>
<evidence type="ECO:0000313" key="2">
    <source>
        <dbReference type="EMBL" id="MEU6826114.1"/>
    </source>
</evidence>
<accession>A0ABV3BYM2</accession>
<protein>
    <submittedName>
        <fullName evidence="2">Hemerythrin domain-containing protein</fullName>
    </submittedName>
</protein>
<dbReference type="InterPro" id="IPR012312">
    <property type="entry name" value="Hemerythrin-like"/>
</dbReference>
<sequence length="208" mass="23188">MAVAQQAPINFAVMYATHDAFRRDLERLAAAVAAGRAGTPQVRAGWENFKRQLHVHHTVEDAVLWPRLAQQVTDRPDDQKLLAEMEAEHAQLDAVLAAVDAGLSQASADLGERVDRLAQSLGSHMRHEENAALPLIQDVLTHKDWDAFRSAMAKKQGPKGAAVYIPWVMDGRDVAERKRFLECMPAPVKVLNKLFWESSYQKRGLFSA</sequence>
<organism evidence="2 3">
    <name type="scientific">Streptomyces atriruber</name>
    <dbReference type="NCBI Taxonomy" id="545121"/>
    <lineage>
        <taxon>Bacteria</taxon>
        <taxon>Bacillati</taxon>
        <taxon>Actinomycetota</taxon>
        <taxon>Actinomycetes</taxon>
        <taxon>Kitasatosporales</taxon>
        <taxon>Streptomycetaceae</taxon>
        <taxon>Streptomyces</taxon>
    </lineage>
</organism>
<keyword evidence="3" id="KW-1185">Reference proteome</keyword>